<name>A0A4R5DTA4_9BACT</name>
<dbReference type="InterPro" id="IPR009959">
    <property type="entry name" value="Cyclase_SnoaL-like"/>
</dbReference>
<dbReference type="PANTHER" id="PTHR38436">
    <property type="entry name" value="POLYKETIDE CYCLASE SNOAL-LIKE DOMAIN"/>
    <property type="match status" value="1"/>
</dbReference>
<dbReference type="Pfam" id="PF07366">
    <property type="entry name" value="SnoaL"/>
    <property type="match status" value="1"/>
</dbReference>
<gene>
    <name evidence="1" type="ORF">E0F88_14075</name>
</gene>
<organism evidence="1 2">
    <name type="scientific">Dyadobacter psychrotolerans</name>
    <dbReference type="NCBI Taxonomy" id="2541721"/>
    <lineage>
        <taxon>Bacteria</taxon>
        <taxon>Pseudomonadati</taxon>
        <taxon>Bacteroidota</taxon>
        <taxon>Cytophagia</taxon>
        <taxon>Cytophagales</taxon>
        <taxon>Spirosomataceae</taxon>
        <taxon>Dyadobacter</taxon>
    </lineage>
</organism>
<dbReference type="SUPFAM" id="SSF54427">
    <property type="entry name" value="NTF2-like"/>
    <property type="match status" value="1"/>
</dbReference>
<reference evidence="1 2" key="1">
    <citation type="submission" date="2019-03" db="EMBL/GenBank/DDBJ databases">
        <title>Dyadobacter AR-3-6 sp. nov., isolated from arctic soil.</title>
        <authorList>
            <person name="Chaudhary D.K."/>
        </authorList>
    </citation>
    <scope>NUCLEOTIDE SEQUENCE [LARGE SCALE GENOMIC DNA]</scope>
    <source>
        <strain evidence="1 2">AR-3-6</strain>
    </source>
</reference>
<dbReference type="EMBL" id="SMFL01000004">
    <property type="protein sequence ID" value="TDE15624.1"/>
    <property type="molecule type" value="Genomic_DNA"/>
</dbReference>
<dbReference type="AlphaFoldDB" id="A0A4R5DTA4"/>
<dbReference type="GO" id="GO:0030638">
    <property type="term" value="P:polyketide metabolic process"/>
    <property type="evidence" value="ECO:0007669"/>
    <property type="project" value="InterPro"/>
</dbReference>
<dbReference type="RefSeq" id="WP_131958886.1">
    <property type="nucleotide sequence ID" value="NZ_SMFL01000004.1"/>
</dbReference>
<proteinExistence type="predicted"/>
<keyword evidence="2" id="KW-1185">Reference proteome</keyword>
<sequence length="137" mass="15375">MTPEENKKFMNDFIEKVINKKNLDAANELVSEDFIEEVPFPGQGPGREGLKFVLNSMFTGFSDMIWTIDEQIAEGEKVVTRFTWTGTHQGEFMGIPATGKKVEVWGVVIDVVRNGLFSESRMIMDSVGLLQQLGVMP</sequence>
<dbReference type="OrthoDB" id="4774596at2"/>
<protein>
    <submittedName>
        <fullName evidence="1">Ester cyclase</fullName>
    </submittedName>
</protein>
<comment type="caution">
    <text evidence="1">The sequence shown here is derived from an EMBL/GenBank/DDBJ whole genome shotgun (WGS) entry which is preliminary data.</text>
</comment>
<accession>A0A4R5DTA4</accession>
<dbReference type="PANTHER" id="PTHR38436:SF1">
    <property type="entry name" value="ESTER CYCLASE"/>
    <property type="match status" value="1"/>
</dbReference>
<dbReference type="Proteomes" id="UP000294850">
    <property type="component" value="Unassembled WGS sequence"/>
</dbReference>
<evidence type="ECO:0000313" key="1">
    <source>
        <dbReference type="EMBL" id="TDE15624.1"/>
    </source>
</evidence>
<dbReference type="InterPro" id="IPR032710">
    <property type="entry name" value="NTF2-like_dom_sf"/>
</dbReference>
<evidence type="ECO:0000313" key="2">
    <source>
        <dbReference type="Proteomes" id="UP000294850"/>
    </source>
</evidence>
<dbReference type="Gene3D" id="3.10.450.50">
    <property type="match status" value="1"/>
</dbReference>